<dbReference type="EMBL" id="AAGDOI010000053">
    <property type="protein sequence ID" value="EBM7382503.1"/>
    <property type="molecule type" value="Genomic_DNA"/>
</dbReference>
<proteinExistence type="predicted"/>
<dbReference type="Pfam" id="PF13730">
    <property type="entry name" value="HTH_36"/>
    <property type="match status" value="1"/>
</dbReference>
<protein>
    <submittedName>
        <fullName evidence="2">Helix-turn-helix domain-containing protein</fullName>
    </submittedName>
</protein>
<dbReference type="AlphaFoldDB" id="A0A5T6X691"/>
<evidence type="ECO:0000256" key="1">
    <source>
        <dbReference type="SAM" id="MobiDB-lite"/>
    </source>
</evidence>
<reference evidence="2" key="1">
    <citation type="submission" date="2019-06" db="EMBL/GenBank/DDBJ databases">
        <authorList>
            <consortium name="GenomeTrakr network: Whole genome sequencing for foodborne pathogen traceback"/>
        </authorList>
    </citation>
    <scope>NUCLEOTIDE SEQUENCE</scope>
    <source>
        <strain evidence="2">FDA00000939</strain>
    </source>
</reference>
<feature type="compositionally biased region" description="Basic and acidic residues" evidence="1">
    <location>
        <begin position="119"/>
        <end position="130"/>
    </location>
</feature>
<feature type="compositionally biased region" description="Basic and acidic residues" evidence="1">
    <location>
        <begin position="158"/>
        <end position="176"/>
    </location>
</feature>
<sequence length="303" mass="33830">MSSKILGNVWDACAAHDVKGAKLVIMARLADYSNDDGICYPSVETICRQLGLGESTVRMAIAELESAGWLRRESRRKGNRNTSNLYHLNAERLEALARVEKDKVAALKQQRRANGFHPSDSEPSKSEPSDSGRSNGFHPSDSDKKGVFTRQNLTPDPQDLKHDPQVKDHEPQEVRAKRQKKSSFDPAGLKPENVSAEIWQDWIKFRREKRQPLTETTCAYQAKQLASHQNADEVIRRSIAGGWQGLFPERVPNKPAISLDENEALTASQPPAVSWCTPSGDGTAEVFINQAAIERMKRGGYRQ</sequence>
<accession>A0A5T6X691</accession>
<dbReference type="InterPro" id="IPR036390">
    <property type="entry name" value="WH_DNA-bd_sf"/>
</dbReference>
<comment type="caution">
    <text evidence="2">The sequence shown here is derived from an EMBL/GenBank/DDBJ whole genome shotgun (WGS) entry which is preliminary data.</text>
</comment>
<evidence type="ECO:0000313" key="2">
    <source>
        <dbReference type="EMBL" id="EBM7382503.1"/>
    </source>
</evidence>
<dbReference type="InterPro" id="IPR036388">
    <property type="entry name" value="WH-like_DNA-bd_sf"/>
</dbReference>
<feature type="region of interest" description="Disordered" evidence="1">
    <location>
        <begin position="110"/>
        <end position="190"/>
    </location>
</feature>
<name>A0A5T6X691_SALMU</name>
<dbReference type="SUPFAM" id="SSF46785">
    <property type="entry name" value="Winged helix' DNA-binding domain"/>
    <property type="match status" value="1"/>
</dbReference>
<organism evidence="2">
    <name type="scientific">Salmonella muenchen</name>
    <dbReference type="NCBI Taxonomy" id="596"/>
    <lineage>
        <taxon>Bacteria</taxon>
        <taxon>Pseudomonadati</taxon>
        <taxon>Pseudomonadota</taxon>
        <taxon>Gammaproteobacteria</taxon>
        <taxon>Enterobacterales</taxon>
        <taxon>Enterobacteriaceae</taxon>
        <taxon>Salmonella</taxon>
    </lineage>
</organism>
<dbReference type="Gene3D" id="1.10.10.10">
    <property type="entry name" value="Winged helix-like DNA-binding domain superfamily/Winged helix DNA-binding domain"/>
    <property type="match status" value="1"/>
</dbReference>
<gene>
    <name evidence="2" type="ORF">AHW29_25390</name>
</gene>